<keyword evidence="4" id="KW-0479">Metal-binding</keyword>
<dbReference type="SUPFAM" id="SSF88723">
    <property type="entry name" value="PIN domain-like"/>
    <property type="match status" value="1"/>
</dbReference>
<dbReference type="InterPro" id="IPR029060">
    <property type="entry name" value="PIN-like_dom_sf"/>
</dbReference>
<dbReference type="RefSeq" id="WP_105074974.1">
    <property type="nucleotide sequence ID" value="NZ_JAFLKP010000295.1"/>
</dbReference>
<dbReference type="OrthoDB" id="9800524at2"/>
<evidence type="ECO:0000256" key="5">
    <source>
        <dbReference type="ARBA" id="ARBA00022801"/>
    </source>
</evidence>
<keyword evidence="9" id="KW-0238">DNA-binding</keyword>
<dbReference type="EMBL" id="PPGH01000038">
    <property type="protein sequence ID" value="PQJ95010.1"/>
    <property type="molecule type" value="Genomic_DNA"/>
</dbReference>
<dbReference type="PANTHER" id="PTHR33653">
    <property type="entry name" value="RIBONUCLEASE VAPC2"/>
    <property type="match status" value="1"/>
</dbReference>
<name>A0A2S7XMQ5_9GAMM</name>
<keyword evidence="6" id="KW-0460">Magnesium</keyword>
<evidence type="ECO:0000256" key="7">
    <source>
        <dbReference type="ARBA" id="ARBA00038093"/>
    </source>
</evidence>
<dbReference type="InterPro" id="IPR002716">
    <property type="entry name" value="PIN_dom"/>
</dbReference>
<comment type="cofactor">
    <cofactor evidence="1">
        <name>Mg(2+)</name>
        <dbReference type="ChEBI" id="CHEBI:18420"/>
    </cofactor>
</comment>
<evidence type="ECO:0000256" key="4">
    <source>
        <dbReference type="ARBA" id="ARBA00022723"/>
    </source>
</evidence>
<evidence type="ECO:0000259" key="8">
    <source>
        <dbReference type="Pfam" id="PF01850"/>
    </source>
</evidence>
<gene>
    <name evidence="9" type="ORF">CXB77_17595</name>
</gene>
<keyword evidence="2" id="KW-1277">Toxin-antitoxin system</keyword>
<dbReference type="GO" id="GO:0004518">
    <property type="term" value="F:nuclease activity"/>
    <property type="evidence" value="ECO:0007669"/>
    <property type="project" value="UniProtKB-KW"/>
</dbReference>
<dbReference type="GO" id="GO:0016787">
    <property type="term" value="F:hydrolase activity"/>
    <property type="evidence" value="ECO:0007669"/>
    <property type="project" value="UniProtKB-KW"/>
</dbReference>
<dbReference type="Gene3D" id="3.40.50.1010">
    <property type="entry name" value="5'-nuclease"/>
    <property type="match status" value="1"/>
</dbReference>
<comment type="caution">
    <text evidence="9">The sequence shown here is derived from an EMBL/GenBank/DDBJ whole genome shotgun (WGS) entry which is preliminary data.</text>
</comment>
<dbReference type="AlphaFoldDB" id="A0A2S7XMQ5"/>
<comment type="similarity">
    <text evidence="7">Belongs to the PINc/VapC protein family.</text>
</comment>
<evidence type="ECO:0000256" key="3">
    <source>
        <dbReference type="ARBA" id="ARBA00022722"/>
    </source>
</evidence>
<evidence type="ECO:0000256" key="1">
    <source>
        <dbReference type="ARBA" id="ARBA00001946"/>
    </source>
</evidence>
<dbReference type="Pfam" id="PF01850">
    <property type="entry name" value="PIN"/>
    <property type="match status" value="1"/>
</dbReference>
<keyword evidence="10" id="KW-1185">Reference proteome</keyword>
<dbReference type="GO" id="GO:0003677">
    <property type="term" value="F:DNA binding"/>
    <property type="evidence" value="ECO:0007669"/>
    <property type="project" value="UniProtKB-KW"/>
</dbReference>
<dbReference type="GO" id="GO:0046872">
    <property type="term" value="F:metal ion binding"/>
    <property type="evidence" value="ECO:0007669"/>
    <property type="project" value="UniProtKB-KW"/>
</dbReference>
<evidence type="ECO:0000313" key="10">
    <source>
        <dbReference type="Proteomes" id="UP000239936"/>
    </source>
</evidence>
<dbReference type="PANTHER" id="PTHR33653:SF1">
    <property type="entry name" value="RIBONUCLEASE VAPC2"/>
    <property type="match status" value="1"/>
</dbReference>
<dbReference type="Proteomes" id="UP000239936">
    <property type="component" value="Unassembled WGS sequence"/>
</dbReference>
<accession>A0A2S7XMQ5</accession>
<sequence>MRKRILVDSNVLLDIITHDPHWSEWSTQQLSDGLRHHGRLVINPIVFAEISFAFETIEAVNDILSPMDYDYTSIPREAAFLAARCHAQYRIAGGLRTMILPDFLIGAHAVVDNMTLLTRDVRRYRTYFPSLQLICPGE</sequence>
<evidence type="ECO:0000256" key="6">
    <source>
        <dbReference type="ARBA" id="ARBA00022842"/>
    </source>
</evidence>
<protein>
    <submittedName>
        <fullName evidence="9">DNA-binding protein</fullName>
    </submittedName>
</protein>
<keyword evidence="3" id="KW-0540">Nuclease</keyword>
<proteinExistence type="inferred from homology"/>
<organism evidence="9 10">
    <name type="scientific">Chromatium okenii</name>
    <dbReference type="NCBI Taxonomy" id="61644"/>
    <lineage>
        <taxon>Bacteria</taxon>
        <taxon>Pseudomonadati</taxon>
        <taxon>Pseudomonadota</taxon>
        <taxon>Gammaproteobacteria</taxon>
        <taxon>Chromatiales</taxon>
        <taxon>Chromatiaceae</taxon>
        <taxon>Chromatium</taxon>
    </lineage>
</organism>
<keyword evidence="5" id="KW-0378">Hydrolase</keyword>
<feature type="domain" description="PIN" evidence="8">
    <location>
        <begin position="5"/>
        <end position="127"/>
    </location>
</feature>
<evidence type="ECO:0000313" key="9">
    <source>
        <dbReference type="EMBL" id="PQJ95010.1"/>
    </source>
</evidence>
<dbReference type="InterPro" id="IPR050556">
    <property type="entry name" value="Type_II_TA_system_RNase"/>
</dbReference>
<reference evidence="9 10" key="1">
    <citation type="submission" date="2018-01" db="EMBL/GenBank/DDBJ databases">
        <title>The complete genome sequence of Chromatium okenii LaCa, a purple sulfur bacterium with a turbulent life.</title>
        <authorList>
            <person name="Luedin S.M."/>
            <person name="Liechti N."/>
            <person name="Storelli N."/>
            <person name="Danza F."/>
            <person name="Wittwer M."/>
            <person name="Pothier J.F."/>
            <person name="Tonolla M.A."/>
        </authorList>
    </citation>
    <scope>NUCLEOTIDE SEQUENCE [LARGE SCALE GENOMIC DNA]</scope>
    <source>
        <strain evidence="9 10">LaCa</strain>
    </source>
</reference>
<evidence type="ECO:0000256" key="2">
    <source>
        <dbReference type="ARBA" id="ARBA00022649"/>
    </source>
</evidence>